<sequence length="40" mass="4734">MTLQSINKKFYTNPYSNLKLTVKRGESTLKFKFKLIPLIE</sequence>
<gene>
    <name evidence="1" type="ORF">JCM19296_2136</name>
</gene>
<evidence type="ECO:0000313" key="1">
    <source>
        <dbReference type="EMBL" id="GAK76539.1"/>
    </source>
</evidence>
<protein>
    <submittedName>
        <fullName evidence="1">Uncharacterized protein</fullName>
    </submittedName>
</protein>
<comment type="caution">
    <text evidence="1">The sequence shown here is derived from an EMBL/GenBank/DDBJ whole genome shotgun (WGS) entry which is preliminary data.</text>
</comment>
<dbReference type="Proteomes" id="UP000028980">
    <property type="component" value="Unassembled WGS sequence"/>
</dbReference>
<reference evidence="1 2" key="1">
    <citation type="journal article" date="2014" name="Genome Announc.">
        <title>Draft Genome Sequences of Marine Flavobacterium Nonlabens Strains NR17, NR24, NR27, NR32, NR33, and Ara13.</title>
        <authorList>
            <person name="Nakanishi M."/>
            <person name="Meirelles P."/>
            <person name="Suzuki R."/>
            <person name="Takatani N."/>
            <person name="Mino S."/>
            <person name="Suda W."/>
            <person name="Oshima K."/>
            <person name="Hattori M."/>
            <person name="Ohkuma M."/>
            <person name="Hosokawa M."/>
            <person name="Miyashita K."/>
            <person name="Thompson F.L."/>
            <person name="Niwa A."/>
            <person name="Sawabe T."/>
            <person name="Sawabe T."/>
        </authorList>
    </citation>
    <scope>NUCLEOTIDE SEQUENCE [LARGE SCALE GENOMIC DNA]</scope>
    <source>
        <strain evidence="2">JCM19296</strain>
    </source>
</reference>
<organism evidence="1 2">
    <name type="scientific">Nonlabens ulvanivorans</name>
    <name type="common">Persicivirga ulvanivorans</name>
    <dbReference type="NCBI Taxonomy" id="906888"/>
    <lineage>
        <taxon>Bacteria</taxon>
        <taxon>Pseudomonadati</taxon>
        <taxon>Bacteroidota</taxon>
        <taxon>Flavobacteriia</taxon>
        <taxon>Flavobacteriales</taxon>
        <taxon>Flavobacteriaceae</taxon>
        <taxon>Nonlabens</taxon>
    </lineage>
</organism>
<evidence type="ECO:0000313" key="2">
    <source>
        <dbReference type="Proteomes" id="UP000028980"/>
    </source>
</evidence>
<dbReference type="EMBL" id="BBLG01000004">
    <property type="protein sequence ID" value="GAK76539.1"/>
    <property type="molecule type" value="Genomic_DNA"/>
</dbReference>
<name>A0A081DC93_NONUL</name>
<accession>A0A081DC93</accession>
<proteinExistence type="predicted"/>
<dbReference type="AlphaFoldDB" id="A0A081DC93"/>